<feature type="compositionally biased region" description="Basic residues" evidence="1">
    <location>
        <begin position="92"/>
        <end position="111"/>
    </location>
</feature>
<feature type="compositionally biased region" description="Polar residues" evidence="1">
    <location>
        <begin position="189"/>
        <end position="204"/>
    </location>
</feature>
<protein>
    <submittedName>
        <fullName evidence="2">Uncharacterized protein</fullName>
    </submittedName>
</protein>
<feature type="region of interest" description="Disordered" evidence="1">
    <location>
        <begin position="1"/>
        <end position="293"/>
    </location>
</feature>
<evidence type="ECO:0000313" key="3">
    <source>
        <dbReference type="Proteomes" id="UP000704712"/>
    </source>
</evidence>
<feature type="compositionally biased region" description="Low complexity" evidence="1">
    <location>
        <begin position="116"/>
        <end position="131"/>
    </location>
</feature>
<feature type="compositionally biased region" description="Basic and acidic residues" evidence="1">
    <location>
        <begin position="41"/>
        <end position="55"/>
    </location>
</feature>
<dbReference type="AlphaFoldDB" id="A0A8S9UZB9"/>
<accession>A0A8S9UZB9</accession>
<reference evidence="2" key="1">
    <citation type="submission" date="2020-03" db="EMBL/GenBank/DDBJ databases">
        <title>Hybrid Assembly of Korean Phytophthora infestans isolates.</title>
        <authorList>
            <person name="Prokchorchik M."/>
            <person name="Lee Y."/>
            <person name="Seo J."/>
            <person name="Cho J.-H."/>
            <person name="Park Y.-E."/>
            <person name="Jang D.-C."/>
            <person name="Im J.-S."/>
            <person name="Choi J.-G."/>
            <person name="Park H.-J."/>
            <person name="Lee G.-B."/>
            <person name="Lee Y.-G."/>
            <person name="Hong S.-Y."/>
            <person name="Cho K."/>
            <person name="Sohn K.H."/>
        </authorList>
    </citation>
    <scope>NUCLEOTIDE SEQUENCE</scope>
    <source>
        <strain evidence="2">KR_2_A2</strain>
    </source>
</reference>
<evidence type="ECO:0000313" key="2">
    <source>
        <dbReference type="EMBL" id="KAF4146476.1"/>
    </source>
</evidence>
<feature type="compositionally biased region" description="Basic and acidic residues" evidence="1">
    <location>
        <begin position="1"/>
        <end position="28"/>
    </location>
</feature>
<dbReference type="Proteomes" id="UP000704712">
    <property type="component" value="Unassembled WGS sequence"/>
</dbReference>
<evidence type="ECO:0000256" key="1">
    <source>
        <dbReference type="SAM" id="MobiDB-lite"/>
    </source>
</evidence>
<feature type="compositionally biased region" description="Acidic residues" evidence="1">
    <location>
        <begin position="274"/>
        <end position="293"/>
    </location>
</feature>
<name>A0A8S9UZB9_PHYIN</name>
<sequence>MAPRREMHREAEASLARLEGRSTADRHHLLAVHRAFLSGKRQNDADFGDETRDTSAEGAEPVPASGIHRPPTEKTASYIEAAKQRMADRLDKRPRRRRRTARPARPIHQRRRVEESMAVARAEAAATLRSATRAKERERAALEGRRGADARKRAIADLKRKRPAEPTALSETTTATGAEKRKRKKTTTSCSLSSPAPGNSPARTSSHHVVDTTAEEDDLNTPDESSVDLPEQSQQPVIIHAATAQVQAPDYPDGRSTVESAEQGQDEVSRADATFDDEALNSDLDGESGADPD</sequence>
<dbReference type="EMBL" id="JAACNO010000608">
    <property type="protein sequence ID" value="KAF4146476.1"/>
    <property type="molecule type" value="Genomic_DNA"/>
</dbReference>
<feature type="compositionally biased region" description="Basic and acidic residues" evidence="1">
    <location>
        <begin position="133"/>
        <end position="158"/>
    </location>
</feature>
<proteinExistence type="predicted"/>
<comment type="caution">
    <text evidence="2">The sequence shown here is derived from an EMBL/GenBank/DDBJ whole genome shotgun (WGS) entry which is preliminary data.</text>
</comment>
<gene>
    <name evidence="2" type="ORF">GN958_ATG04341</name>
</gene>
<organism evidence="2 3">
    <name type="scientific">Phytophthora infestans</name>
    <name type="common">Potato late blight agent</name>
    <name type="synonym">Botrytis infestans</name>
    <dbReference type="NCBI Taxonomy" id="4787"/>
    <lineage>
        <taxon>Eukaryota</taxon>
        <taxon>Sar</taxon>
        <taxon>Stramenopiles</taxon>
        <taxon>Oomycota</taxon>
        <taxon>Peronosporomycetes</taxon>
        <taxon>Peronosporales</taxon>
        <taxon>Peronosporaceae</taxon>
        <taxon>Phytophthora</taxon>
    </lineage>
</organism>
<feature type="compositionally biased region" description="Basic and acidic residues" evidence="1">
    <location>
        <begin position="82"/>
        <end position="91"/>
    </location>
</feature>